<feature type="binding site" evidence="5">
    <location>
        <position position="449"/>
    </location>
    <ligand>
        <name>Fe cation</name>
        <dbReference type="ChEBI" id="CHEBI:24875"/>
        <note>catalytic</note>
    </ligand>
</feature>
<evidence type="ECO:0000313" key="7">
    <source>
        <dbReference type="EMBL" id="MBB4684970.1"/>
    </source>
</evidence>
<dbReference type="Proteomes" id="UP000581769">
    <property type="component" value="Unassembled WGS sequence"/>
</dbReference>
<sequence>MTSDDTMATGLTRDGSLYLTGNYAPVREEITAYDLTVDGQIPAELSGRLLRVGPNPVAPVDDPANHNWLAGTGMMHGLRLRHGRAEWYRNRFVRGTEVLAALDEPPVPGPTRGFDNSNNTNMIRIGKEVYAVAEAGALPMLVSYDLRTEARCDFGGTLGEAFTAHPRVDPVTGETHAITYTPQHEKVQYQVVTPEGRVRRIVDVPLPGHVMVHDTCLTEKYIVIMDMPVTFSPEAASTETVPLRWNPGHGCRVGLLPREGNAEDVVWCELPGTPFVFHTGNAYDAEDGTVVMEVVRYESMFRTNLLHPLADPGHLYRWTADPATRQVSEQLLDDRAQEFPRHDERRVGRDYRYSYTITSDDMPQGFTGLLKYDVQRGTGERIDYGPGMLTMETVFVPSAGSTAEDDGWLMAYLHDTATERCDVVIRHAQDLTDPVATIHLPVRVPFGFHGNWVAD</sequence>
<protein>
    <recommendedName>
        <fullName evidence="6">Dioxygenase</fullName>
        <ecNumber evidence="6">1.13.11.-</ecNumber>
    </recommendedName>
</protein>
<dbReference type="InterPro" id="IPR004294">
    <property type="entry name" value="Carotenoid_Oase"/>
</dbReference>
<dbReference type="Pfam" id="PF03055">
    <property type="entry name" value="RPE65"/>
    <property type="match status" value="1"/>
</dbReference>
<evidence type="ECO:0000256" key="1">
    <source>
        <dbReference type="ARBA" id="ARBA00006787"/>
    </source>
</evidence>
<keyword evidence="3 6" id="KW-0560">Oxidoreductase</keyword>
<dbReference type="RefSeq" id="WP_184780063.1">
    <property type="nucleotide sequence ID" value="NZ_JACHMG010000001.1"/>
</dbReference>
<dbReference type="GO" id="GO:0016121">
    <property type="term" value="P:carotene catabolic process"/>
    <property type="evidence" value="ECO:0007669"/>
    <property type="project" value="TreeGrafter"/>
</dbReference>
<dbReference type="PANTHER" id="PTHR10543:SF89">
    <property type="entry name" value="CAROTENOID 9,10(9',10')-CLEAVAGE DIOXYGENASE 1"/>
    <property type="match status" value="1"/>
</dbReference>
<keyword evidence="4 5" id="KW-0408">Iron</keyword>
<dbReference type="AlphaFoldDB" id="A0A840ISW0"/>
<evidence type="ECO:0000256" key="5">
    <source>
        <dbReference type="PIRSR" id="PIRSR604294-1"/>
    </source>
</evidence>
<keyword evidence="2 5" id="KW-0479">Metal-binding</keyword>
<comment type="similarity">
    <text evidence="1 6">Belongs to the carotenoid oxygenase family.</text>
</comment>
<reference evidence="7 8" key="1">
    <citation type="submission" date="2020-08" db="EMBL/GenBank/DDBJ databases">
        <title>Sequencing the genomes of 1000 actinobacteria strains.</title>
        <authorList>
            <person name="Klenk H.-P."/>
        </authorList>
    </citation>
    <scope>NUCLEOTIDE SEQUENCE [LARGE SCALE GENOMIC DNA]</scope>
    <source>
        <strain evidence="7 8">DSM 45859</strain>
    </source>
</reference>
<evidence type="ECO:0000256" key="6">
    <source>
        <dbReference type="RuleBase" id="RU364048"/>
    </source>
</evidence>
<dbReference type="PANTHER" id="PTHR10543">
    <property type="entry name" value="BETA-CAROTENE DIOXYGENASE"/>
    <property type="match status" value="1"/>
</dbReference>
<accession>A0A840ISW0</accession>
<evidence type="ECO:0000256" key="2">
    <source>
        <dbReference type="ARBA" id="ARBA00022723"/>
    </source>
</evidence>
<feature type="binding site" evidence="5">
    <location>
        <position position="213"/>
    </location>
    <ligand>
        <name>Fe cation</name>
        <dbReference type="ChEBI" id="CHEBI:24875"/>
        <note>catalytic</note>
    </ligand>
</feature>
<gene>
    <name evidence="7" type="ORF">BJY18_002455</name>
</gene>
<keyword evidence="8" id="KW-1185">Reference proteome</keyword>
<keyword evidence="6 7" id="KW-0223">Dioxygenase</keyword>
<comment type="caution">
    <text evidence="7">The sequence shown here is derived from an EMBL/GenBank/DDBJ whole genome shotgun (WGS) entry which is preliminary data.</text>
</comment>
<dbReference type="GO" id="GO:0010436">
    <property type="term" value="F:carotenoid dioxygenase activity"/>
    <property type="evidence" value="ECO:0007669"/>
    <property type="project" value="TreeGrafter"/>
</dbReference>
<dbReference type="EC" id="1.13.11.-" evidence="6"/>
<feature type="binding site" evidence="5">
    <location>
        <position position="278"/>
    </location>
    <ligand>
        <name>Fe cation</name>
        <dbReference type="ChEBI" id="CHEBI:24875"/>
        <note>catalytic</note>
    </ligand>
</feature>
<comment type="cofactor">
    <cofactor evidence="5 6">
        <name>Fe(2+)</name>
        <dbReference type="ChEBI" id="CHEBI:29033"/>
    </cofactor>
    <text evidence="5 6">Binds 1 Fe(2+) ion per subunit.</text>
</comment>
<dbReference type="EMBL" id="JACHMG010000001">
    <property type="protein sequence ID" value="MBB4684970.1"/>
    <property type="molecule type" value="Genomic_DNA"/>
</dbReference>
<proteinExistence type="inferred from homology"/>
<dbReference type="GO" id="GO:0046872">
    <property type="term" value="F:metal ion binding"/>
    <property type="evidence" value="ECO:0007669"/>
    <property type="project" value="UniProtKB-KW"/>
</dbReference>
<evidence type="ECO:0000256" key="3">
    <source>
        <dbReference type="ARBA" id="ARBA00023002"/>
    </source>
</evidence>
<evidence type="ECO:0000313" key="8">
    <source>
        <dbReference type="Proteomes" id="UP000581769"/>
    </source>
</evidence>
<organism evidence="7 8">
    <name type="scientific">Amycolatopsis jiangsuensis</name>
    <dbReference type="NCBI Taxonomy" id="1181879"/>
    <lineage>
        <taxon>Bacteria</taxon>
        <taxon>Bacillati</taxon>
        <taxon>Actinomycetota</taxon>
        <taxon>Actinomycetes</taxon>
        <taxon>Pseudonocardiales</taxon>
        <taxon>Pseudonocardiaceae</taxon>
        <taxon>Amycolatopsis</taxon>
    </lineage>
</organism>
<feature type="binding site" evidence="5">
    <location>
        <position position="165"/>
    </location>
    <ligand>
        <name>Fe cation</name>
        <dbReference type="ChEBI" id="CHEBI:24875"/>
        <note>catalytic</note>
    </ligand>
</feature>
<evidence type="ECO:0000256" key="4">
    <source>
        <dbReference type="ARBA" id="ARBA00023004"/>
    </source>
</evidence>
<name>A0A840ISW0_9PSEU</name>